<dbReference type="EMBL" id="LWQT01000044">
    <property type="protein sequence ID" value="OAN52191.1"/>
    <property type="molecule type" value="Genomic_DNA"/>
</dbReference>
<comment type="caution">
    <text evidence="1">The sequence shown here is derived from an EMBL/GenBank/DDBJ whole genome shotgun (WGS) entry which is preliminary data.</text>
</comment>
<name>A0A178MRH5_9PROT</name>
<keyword evidence="2" id="KW-1185">Reference proteome</keyword>
<protein>
    <submittedName>
        <fullName evidence="1">Uncharacterized protein</fullName>
    </submittedName>
</protein>
<reference evidence="1 2" key="1">
    <citation type="submission" date="2016-04" db="EMBL/GenBank/DDBJ databases">
        <title>Draft genome sequence of freshwater magnetotactic bacteria Magnetospirillum marisnigri SP-1 and Magnetospirillum moscoviense BB-1.</title>
        <authorList>
            <person name="Koziaeva V."/>
            <person name="Dziuba M.V."/>
            <person name="Ivanov T.M."/>
            <person name="Kuznetsov B."/>
            <person name="Grouzdev D.S."/>
        </authorList>
    </citation>
    <scope>NUCLEOTIDE SEQUENCE [LARGE SCALE GENOMIC DNA]</scope>
    <source>
        <strain evidence="1 2">SP-1</strain>
    </source>
</reference>
<proteinExistence type="predicted"/>
<dbReference type="RefSeq" id="WP_068490979.1">
    <property type="nucleotide sequence ID" value="NZ_LWQT01000044.1"/>
</dbReference>
<dbReference type="AlphaFoldDB" id="A0A178MRH5"/>
<gene>
    <name evidence="1" type="ORF">A6A04_00350</name>
</gene>
<evidence type="ECO:0000313" key="1">
    <source>
        <dbReference type="EMBL" id="OAN52191.1"/>
    </source>
</evidence>
<dbReference type="OrthoDB" id="7360422at2"/>
<accession>A0A178MRH5</accession>
<evidence type="ECO:0000313" key="2">
    <source>
        <dbReference type="Proteomes" id="UP000078428"/>
    </source>
</evidence>
<dbReference type="Proteomes" id="UP000078428">
    <property type="component" value="Unassembled WGS sequence"/>
</dbReference>
<sequence length="119" mass="13139">MDRPLADLAGERLVRKAPNQILALEAGDQTYIRDSLAAIEAAYGVAALPDIPIQLMPGRTLMRLLVDLRATLRPANDEQREAWGRLAGAILILDTACAFANEHLLAQQRRRQAEELDPD</sequence>
<organism evidence="1 2">
    <name type="scientific">Paramagnetospirillum marisnigri</name>
    <dbReference type="NCBI Taxonomy" id="1285242"/>
    <lineage>
        <taxon>Bacteria</taxon>
        <taxon>Pseudomonadati</taxon>
        <taxon>Pseudomonadota</taxon>
        <taxon>Alphaproteobacteria</taxon>
        <taxon>Rhodospirillales</taxon>
        <taxon>Magnetospirillaceae</taxon>
        <taxon>Paramagnetospirillum</taxon>
    </lineage>
</organism>